<sequence>MTSFLSCVFLVLVLHRVNSQLYGKDNCGGDNSDNYCGPANVGLKDCTKETDEAALKTLVGYLGGIGFPADNYSKSIHFTTGDGDEAENIPPFTFNWHGSKSLIPIAGTYVGRNALAEFFGKVNSLTTDFAFSTDFYPPGQGVLIPSYNCLFCIAQWQENGVVVATGKTFSNAPNTVRYTMLNATYNKIAVVDVFTDNSIYQDAFCAGEVVCQA</sequence>
<proteinExistence type="predicted"/>
<keyword evidence="1" id="KW-0732">Signal</keyword>
<accession>A0A7S4P7L0</accession>
<dbReference type="Gene3D" id="3.10.450.50">
    <property type="match status" value="1"/>
</dbReference>
<organism evidence="2">
    <name type="scientific">Paramoeba aestuarina</name>
    <dbReference type="NCBI Taxonomy" id="180227"/>
    <lineage>
        <taxon>Eukaryota</taxon>
        <taxon>Amoebozoa</taxon>
        <taxon>Discosea</taxon>
        <taxon>Flabellinia</taxon>
        <taxon>Dactylopodida</taxon>
        <taxon>Paramoebidae</taxon>
        <taxon>Paramoeba</taxon>
    </lineage>
</organism>
<dbReference type="InterPro" id="IPR032710">
    <property type="entry name" value="NTF2-like_dom_sf"/>
</dbReference>
<feature type="chain" id="PRO_5031360863" evidence="1">
    <location>
        <begin position="20"/>
        <end position="213"/>
    </location>
</feature>
<feature type="signal peptide" evidence="1">
    <location>
        <begin position="1"/>
        <end position="19"/>
    </location>
</feature>
<evidence type="ECO:0000256" key="1">
    <source>
        <dbReference type="SAM" id="SignalP"/>
    </source>
</evidence>
<protein>
    <submittedName>
        <fullName evidence="2">Uncharacterized protein</fullName>
    </submittedName>
</protein>
<name>A0A7S4P7L0_9EUKA</name>
<gene>
    <name evidence="2" type="ORF">NAES01612_LOCUS20177</name>
</gene>
<evidence type="ECO:0000313" key="2">
    <source>
        <dbReference type="EMBL" id="CAE2326239.1"/>
    </source>
</evidence>
<reference evidence="2" key="1">
    <citation type="submission" date="2021-01" db="EMBL/GenBank/DDBJ databases">
        <authorList>
            <person name="Corre E."/>
            <person name="Pelletier E."/>
            <person name="Niang G."/>
            <person name="Scheremetjew M."/>
            <person name="Finn R."/>
            <person name="Kale V."/>
            <person name="Holt S."/>
            <person name="Cochrane G."/>
            <person name="Meng A."/>
            <person name="Brown T."/>
            <person name="Cohen L."/>
        </authorList>
    </citation>
    <scope>NUCLEOTIDE SEQUENCE</scope>
    <source>
        <strain evidence="2">SoJaBio B1-5/56/2</strain>
    </source>
</reference>
<dbReference type="SUPFAM" id="SSF54427">
    <property type="entry name" value="NTF2-like"/>
    <property type="match status" value="1"/>
</dbReference>
<dbReference type="EMBL" id="HBKR01030743">
    <property type="protein sequence ID" value="CAE2326239.1"/>
    <property type="molecule type" value="Transcribed_RNA"/>
</dbReference>
<dbReference type="AlphaFoldDB" id="A0A7S4P7L0"/>